<sequence>MTSVAKSNPVILLSTVKAEILDVHGKTFPVRILLDSASQSNFITESCMQRGGFGQTKHSTLILAVNDVKAATTRGNTSFVIRVRNRADVRIPVEAIILSRISFFLPNSGVERKS</sequence>
<evidence type="ECO:0000313" key="1">
    <source>
        <dbReference type="EMBL" id="CAL1671917.1"/>
    </source>
</evidence>
<evidence type="ECO:0000313" key="2">
    <source>
        <dbReference type="Proteomes" id="UP001497644"/>
    </source>
</evidence>
<dbReference type="AlphaFoldDB" id="A0AAV2MXG5"/>
<dbReference type="InterPro" id="IPR021109">
    <property type="entry name" value="Peptidase_aspartic_dom_sf"/>
</dbReference>
<reference evidence="1" key="1">
    <citation type="submission" date="2024-04" db="EMBL/GenBank/DDBJ databases">
        <authorList>
            <consortium name="Molecular Ecology Group"/>
        </authorList>
    </citation>
    <scope>NUCLEOTIDE SEQUENCE</scope>
</reference>
<accession>A0AAV2MXG5</accession>
<keyword evidence="2" id="KW-1185">Reference proteome</keyword>
<gene>
    <name evidence="1" type="ORF">LPLAT_LOCUS5333</name>
</gene>
<dbReference type="EMBL" id="CAXIPU020000435">
    <property type="protein sequence ID" value="CAL1671917.1"/>
    <property type="molecule type" value="Genomic_DNA"/>
</dbReference>
<protein>
    <submittedName>
        <fullName evidence="1">Uncharacterized protein</fullName>
    </submittedName>
</protein>
<dbReference type="Proteomes" id="UP001497644">
    <property type="component" value="Unassembled WGS sequence"/>
</dbReference>
<comment type="caution">
    <text evidence="1">The sequence shown here is derived from an EMBL/GenBank/DDBJ whole genome shotgun (WGS) entry which is preliminary data.</text>
</comment>
<proteinExistence type="predicted"/>
<dbReference type="Gene3D" id="2.40.70.10">
    <property type="entry name" value="Acid Proteases"/>
    <property type="match status" value="1"/>
</dbReference>
<organism evidence="1 2">
    <name type="scientific">Lasius platythorax</name>
    <dbReference type="NCBI Taxonomy" id="488582"/>
    <lineage>
        <taxon>Eukaryota</taxon>
        <taxon>Metazoa</taxon>
        <taxon>Ecdysozoa</taxon>
        <taxon>Arthropoda</taxon>
        <taxon>Hexapoda</taxon>
        <taxon>Insecta</taxon>
        <taxon>Pterygota</taxon>
        <taxon>Neoptera</taxon>
        <taxon>Endopterygota</taxon>
        <taxon>Hymenoptera</taxon>
        <taxon>Apocrita</taxon>
        <taxon>Aculeata</taxon>
        <taxon>Formicoidea</taxon>
        <taxon>Formicidae</taxon>
        <taxon>Formicinae</taxon>
        <taxon>Lasius</taxon>
        <taxon>Lasius</taxon>
    </lineage>
</organism>
<name>A0AAV2MXG5_9HYME</name>